<keyword evidence="2" id="KW-0812">Transmembrane</keyword>
<organism evidence="3 4">
    <name type="scientific">Leptospira interrogans serovar Pyrogenes str. L0374</name>
    <dbReference type="NCBI Taxonomy" id="1049928"/>
    <lineage>
        <taxon>Bacteria</taxon>
        <taxon>Pseudomonadati</taxon>
        <taxon>Spirochaetota</taxon>
        <taxon>Spirochaetia</taxon>
        <taxon>Leptospirales</taxon>
        <taxon>Leptospiraceae</taxon>
        <taxon>Leptospira</taxon>
    </lineage>
</organism>
<evidence type="ECO:0000256" key="1">
    <source>
        <dbReference type="SAM" id="Coils"/>
    </source>
</evidence>
<dbReference type="Proteomes" id="UP000012137">
    <property type="component" value="Unassembled WGS sequence"/>
</dbReference>
<feature type="transmembrane region" description="Helical" evidence="2">
    <location>
        <begin position="12"/>
        <end position="30"/>
    </location>
</feature>
<evidence type="ECO:0000313" key="3">
    <source>
        <dbReference type="EMBL" id="EMN29841.1"/>
    </source>
</evidence>
<comment type="caution">
    <text evidence="3">The sequence shown here is derived from an EMBL/GenBank/DDBJ whole genome shotgun (WGS) entry which is preliminary data.</text>
</comment>
<reference evidence="3 4" key="1">
    <citation type="submission" date="2013-01" db="EMBL/GenBank/DDBJ databases">
        <authorList>
            <person name="Harkins D.M."/>
            <person name="Durkin A.S."/>
            <person name="Brinkac L.M."/>
            <person name="Haft D.H."/>
            <person name="Selengut J.D."/>
            <person name="Sanka R."/>
            <person name="DePew J."/>
            <person name="Purushe J."/>
            <person name="Peacock S.J."/>
            <person name="Thaipadungpanit J."/>
            <person name="Wuthiekanun V.W."/>
            <person name="Day N.P."/>
            <person name="Vinetz J.M."/>
            <person name="Sutton G.G."/>
            <person name="Nierman W.C."/>
            <person name="Fouts D.E."/>
        </authorList>
    </citation>
    <scope>NUCLEOTIDE SEQUENCE [LARGE SCALE GENOMIC DNA]</scope>
    <source>
        <strain evidence="3 4">L0374</strain>
    </source>
</reference>
<evidence type="ECO:0000256" key="2">
    <source>
        <dbReference type="SAM" id="Phobius"/>
    </source>
</evidence>
<evidence type="ECO:0000313" key="4">
    <source>
        <dbReference type="Proteomes" id="UP000012137"/>
    </source>
</evidence>
<dbReference type="AlphaFoldDB" id="M6K6R5"/>
<feature type="coiled-coil region" evidence="1">
    <location>
        <begin position="78"/>
        <end position="105"/>
    </location>
</feature>
<dbReference type="EMBL" id="AHMZ02000104">
    <property type="protein sequence ID" value="EMN29841.1"/>
    <property type="molecule type" value="Genomic_DNA"/>
</dbReference>
<accession>M6K6R5</accession>
<protein>
    <submittedName>
        <fullName evidence="3">Uncharacterized protein</fullName>
    </submittedName>
</protein>
<keyword evidence="1" id="KW-0175">Coiled coil</keyword>
<proteinExistence type="predicted"/>
<gene>
    <name evidence="3" type="ORF">LEP1GSC083_4005</name>
</gene>
<sequence length="110" mass="12921">MEFRTGFPDSDFSFGSSLSCFFITFWILFFKKIQKRKNELNPKNFEAGLNNIQKSFYTLMAKSYEELRSTDGKSSLDLNVLKEQITELERTIQGLKNLLDSEKNNLELFR</sequence>
<name>M6K6R5_LEPIR</name>
<keyword evidence="2" id="KW-0472">Membrane</keyword>
<keyword evidence="2" id="KW-1133">Transmembrane helix</keyword>